<evidence type="ECO:0000313" key="13">
    <source>
        <dbReference type="Proteomes" id="UP000229740"/>
    </source>
</evidence>
<dbReference type="CDD" id="cd01991">
    <property type="entry name" value="Asn_synthase_B_C"/>
    <property type="match status" value="1"/>
</dbReference>
<dbReference type="AlphaFoldDB" id="A0A2G6EBI5"/>
<evidence type="ECO:0000313" key="12">
    <source>
        <dbReference type="EMBL" id="PID59141.1"/>
    </source>
</evidence>
<organism evidence="12 13">
    <name type="scientific">candidate division KSB3 bacterium</name>
    <dbReference type="NCBI Taxonomy" id="2044937"/>
    <lineage>
        <taxon>Bacteria</taxon>
        <taxon>candidate division KSB3</taxon>
    </lineage>
</organism>
<feature type="active site" description="For GATase activity" evidence="8">
    <location>
        <position position="18"/>
    </location>
</feature>
<dbReference type="EC" id="6.3.5.4" evidence="3"/>
<feature type="domain" description="Glutamine amidotransferase type-2" evidence="11">
    <location>
        <begin position="18"/>
        <end position="229"/>
    </location>
</feature>
<dbReference type="EMBL" id="PDPS01000020">
    <property type="protein sequence ID" value="PID59141.1"/>
    <property type="molecule type" value="Genomic_DNA"/>
</dbReference>
<dbReference type="GO" id="GO:0004066">
    <property type="term" value="F:asparagine synthase (glutamine-hydrolyzing) activity"/>
    <property type="evidence" value="ECO:0007669"/>
    <property type="project" value="UniProtKB-EC"/>
</dbReference>
<dbReference type="CDD" id="cd00712">
    <property type="entry name" value="AsnB"/>
    <property type="match status" value="1"/>
</dbReference>
<evidence type="ECO:0000259" key="11">
    <source>
        <dbReference type="PROSITE" id="PS51278"/>
    </source>
</evidence>
<dbReference type="SUPFAM" id="SSF56235">
    <property type="entry name" value="N-terminal nucleophile aminohydrolases (Ntn hydrolases)"/>
    <property type="match status" value="1"/>
</dbReference>
<keyword evidence="8" id="KW-0028">Amino-acid biosynthesis</keyword>
<dbReference type="Gene3D" id="3.60.20.10">
    <property type="entry name" value="Glutamine Phosphoribosylpyrophosphate, subunit 1, domain 1"/>
    <property type="match status" value="1"/>
</dbReference>
<keyword evidence="8" id="KW-0061">Asparagine biosynthesis</keyword>
<feature type="binding site" evidence="9">
    <location>
        <position position="308"/>
    </location>
    <ligand>
        <name>ATP</name>
        <dbReference type="ChEBI" id="CHEBI:30616"/>
    </ligand>
</feature>
<name>A0A2G6EBI5_9BACT</name>
<reference evidence="12 13" key="1">
    <citation type="submission" date="2017-10" db="EMBL/GenBank/DDBJ databases">
        <title>Novel microbial diversity and functional potential in the marine mammal oral microbiome.</title>
        <authorList>
            <person name="Dudek N.K."/>
            <person name="Sun C.L."/>
            <person name="Burstein D."/>
            <person name="Kantor R.S."/>
            <person name="Aliaga Goltsman D.S."/>
            <person name="Bik E.M."/>
            <person name="Thomas B.C."/>
            <person name="Banfield J.F."/>
            <person name="Relman D.A."/>
        </authorList>
    </citation>
    <scope>NUCLEOTIDE SEQUENCE [LARGE SCALE GENOMIC DNA]</scope>
    <source>
        <strain evidence="12">DOLZORAL124_49_17</strain>
    </source>
</reference>
<dbReference type="InterPro" id="IPR017932">
    <property type="entry name" value="GATase_2_dom"/>
</dbReference>
<sequence length="649" mass="75264">MCVWHVALRLPIRGDCMCGICGIANLRETEAVEERLVVAMRDALTHRGPDDKGMFLDGRVGLGHRRLSIIDLSSGAQPIHNEDSSCWIVLNGEIYNYRALRKELEQNGYHFYTNSDTEVLLHLYEQDGEAMLSRLNGMFAFCIWDRRKQTLFLARDRLGQKPLYYTKTSTAFLFGSEMKAILCHPSVSREIDFCSLSKYLTYEYVPAPHSMIRHVQKLKPGHALVYHVQSHELFLRKYWDIPICEDAIAYMSEESYVEELLQLLRESVRTRLLNADVPVGVFLSGGVDSSTVAALACESTQRVQTFTIGFDEGSFDESGYADQVAEILGTEHHADVLDMRTAHTLLPEIMHSLDEPLGDASIIPTYFLSKFTAQHVKVALGGDGSDELFAGYPTFQALRMIHYYNVFPPEIRNIFHRLAAKLPVSHSNISFDFKLKQLLRGTGVSHEIMFFRWMGSFNEHEKRSLFHPDILEAVRHENPYEDLLEYVRESNLYETFERVLYVMTKLYLQDDILVKVDRASMANSLEVRAPLLDYRFVEFAAKLPTRYKLHRLTTKYLLKKAAGKLLPKEIVHRRKKGFGIPVAKWICEDMKGMFLHYLSDERLKKDSLFQYPMIERLLYDHWARKKDNRKLLWTLLIFQMWKERWIDGK</sequence>
<dbReference type="InterPro" id="IPR001962">
    <property type="entry name" value="Asn_synthase"/>
</dbReference>
<feature type="binding site" evidence="9">
    <location>
        <position position="116"/>
    </location>
    <ligand>
        <name>L-glutamine</name>
        <dbReference type="ChEBI" id="CHEBI:58359"/>
    </ligand>
</feature>
<comment type="catalytic activity">
    <reaction evidence="7">
        <text>L-aspartate + L-glutamine + ATP + H2O = L-asparagine + L-glutamate + AMP + diphosphate + H(+)</text>
        <dbReference type="Rhea" id="RHEA:12228"/>
        <dbReference type="ChEBI" id="CHEBI:15377"/>
        <dbReference type="ChEBI" id="CHEBI:15378"/>
        <dbReference type="ChEBI" id="CHEBI:29985"/>
        <dbReference type="ChEBI" id="CHEBI:29991"/>
        <dbReference type="ChEBI" id="CHEBI:30616"/>
        <dbReference type="ChEBI" id="CHEBI:33019"/>
        <dbReference type="ChEBI" id="CHEBI:58048"/>
        <dbReference type="ChEBI" id="CHEBI:58359"/>
        <dbReference type="ChEBI" id="CHEBI:456215"/>
        <dbReference type="EC" id="6.3.5.4"/>
    </reaction>
</comment>
<dbReference type="PROSITE" id="PS51278">
    <property type="entry name" value="GATASE_TYPE_2"/>
    <property type="match status" value="1"/>
</dbReference>
<accession>A0A2G6EBI5</accession>
<dbReference type="InterPro" id="IPR033738">
    <property type="entry name" value="AsnB_N"/>
</dbReference>
<dbReference type="Proteomes" id="UP000229740">
    <property type="component" value="Unassembled WGS sequence"/>
</dbReference>
<dbReference type="PIRSF" id="PIRSF001589">
    <property type="entry name" value="Asn_synthetase_glu-h"/>
    <property type="match status" value="1"/>
</dbReference>
<evidence type="ECO:0000256" key="8">
    <source>
        <dbReference type="PIRSR" id="PIRSR001589-1"/>
    </source>
</evidence>
<dbReference type="PANTHER" id="PTHR43284">
    <property type="entry name" value="ASPARAGINE SYNTHETASE (GLUTAMINE-HYDROLYZING)"/>
    <property type="match status" value="1"/>
</dbReference>
<evidence type="ECO:0000256" key="1">
    <source>
        <dbReference type="ARBA" id="ARBA00005187"/>
    </source>
</evidence>
<keyword evidence="6 8" id="KW-0315">Glutamine amidotransferase</keyword>
<proteinExistence type="inferred from homology"/>
<dbReference type="GO" id="GO:0005524">
    <property type="term" value="F:ATP binding"/>
    <property type="evidence" value="ECO:0007669"/>
    <property type="project" value="UniProtKB-KW"/>
</dbReference>
<evidence type="ECO:0000256" key="3">
    <source>
        <dbReference type="ARBA" id="ARBA00012737"/>
    </source>
</evidence>
<evidence type="ECO:0000256" key="4">
    <source>
        <dbReference type="ARBA" id="ARBA00022741"/>
    </source>
</evidence>
<dbReference type="InterPro" id="IPR051786">
    <property type="entry name" value="ASN_synthetase/amidase"/>
</dbReference>
<dbReference type="GO" id="GO:0006529">
    <property type="term" value="P:asparagine biosynthetic process"/>
    <property type="evidence" value="ECO:0007669"/>
    <property type="project" value="UniProtKB-KW"/>
</dbReference>
<dbReference type="InterPro" id="IPR029055">
    <property type="entry name" value="Ntn_hydrolases_N"/>
</dbReference>
<comment type="caution">
    <text evidence="12">The sequence shown here is derived from an EMBL/GenBank/DDBJ whole genome shotgun (WGS) entry which is preliminary data.</text>
</comment>
<dbReference type="Pfam" id="PF00733">
    <property type="entry name" value="Asn_synthase"/>
    <property type="match status" value="1"/>
</dbReference>
<comment type="pathway">
    <text evidence="1">Amino-acid biosynthesis; L-asparagine biosynthesis; L-asparagine from L-aspartate (L-Gln route): step 1/1.</text>
</comment>
<dbReference type="InterPro" id="IPR006426">
    <property type="entry name" value="Asn_synth_AEB"/>
</dbReference>
<keyword evidence="4 9" id="KW-0547">Nucleotide-binding</keyword>
<evidence type="ECO:0000256" key="7">
    <source>
        <dbReference type="ARBA" id="ARBA00048741"/>
    </source>
</evidence>
<gene>
    <name evidence="12" type="primary">asnB</name>
    <name evidence="12" type="ORF">CSB45_01690</name>
</gene>
<dbReference type="Gene3D" id="3.40.50.620">
    <property type="entry name" value="HUPs"/>
    <property type="match status" value="1"/>
</dbReference>
<evidence type="ECO:0000256" key="10">
    <source>
        <dbReference type="PIRSR" id="PIRSR001589-3"/>
    </source>
</evidence>
<dbReference type="SUPFAM" id="SSF52402">
    <property type="entry name" value="Adenine nucleotide alpha hydrolases-like"/>
    <property type="match status" value="1"/>
</dbReference>
<evidence type="ECO:0000256" key="9">
    <source>
        <dbReference type="PIRSR" id="PIRSR001589-2"/>
    </source>
</evidence>
<dbReference type="InterPro" id="IPR014729">
    <property type="entry name" value="Rossmann-like_a/b/a_fold"/>
</dbReference>
<evidence type="ECO:0000256" key="6">
    <source>
        <dbReference type="ARBA" id="ARBA00022962"/>
    </source>
</evidence>
<comment type="similarity">
    <text evidence="2">Belongs to the asparagine synthetase family.</text>
</comment>
<dbReference type="GO" id="GO:0005829">
    <property type="term" value="C:cytosol"/>
    <property type="evidence" value="ECO:0007669"/>
    <property type="project" value="TreeGrafter"/>
</dbReference>
<feature type="site" description="Important for beta-aspartyl-AMP intermediate formation" evidence="10">
    <location>
        <position position="383"/>
    </location>
</feature>
<dbReference type="NCBIfam" id="TIGR01536">
    <property type="entry name" value="asn_synth_AEB"/>
    <property type="match status" value="1"/>
</dbReference>
<keyword evidence="5 9" id="KW-0067">ATP-binding</keyword>
<evidence type="ECO:0000256" key="5">
    <source>
        <dbReference type="ARBA" id="ARBA00022840"/>
    </source>
</evidence>
<protein>
    <recommendedName>
        <fullName evidence="3">asparagine synthase (glutamine-hydrolyzing)</fullName>
        <ecNumber evidence="3">6.3.5.4</ecNumber>
    </recommendedName>
</protein>
<evidence type="ECO:0000256" key="2">
    <source>
        <dbReference type="ARBA" id="ARBA00005752"/>
    </source>
</evidence>
<dbReference type="PANTHER" id="PTHR43284:SF1">
    <property type="entry name" value="ASPARAGINE SYNTHETASE"/>
    <property type="match status" value="1"/>
</dbReference>
<dbReference type="Pfam" id="PF13537">
    <property type="entry name" value="GATase_7"/>
    <property type="match status" value="1"/>
</dbReference>